<protein>
    <recommendedName>
        <fullName evidence="2">histidine kinase</fullName>
        <ecNumber evidence="2">2.7.13.3</ecNumber>
    </recommendedName>
</protein>
<dbReference type="FunFam" id="3.30.565.10:FF:000010">
    <property type="entry name" value="Sensor histidine kinase RcsC"/>
    <property type="match status" value="1"/>
</dbReference>
<dbReference type="FunFam" id="1.10.287.130:FF:000002">
    <property type="entry name" value="Two-component osmosensing histidine kinase"/>
    <property type="match status" value="1"/>
</dbReference>
<dbReference type="SUPFAM" id="SSF52172">
    <property type="entry name" value="CheY-like"/>
    <property type="match status" value="1"/>
</dbReference>
<keyword evidence="7" id="KW-0067">ATP-binding</keyword>
<dbReference type="SMART" id="SM00388">
    <property type="entry name" value="HisKA"/>
    <property type="match status" value="1"/>
</dbReference>
<dbReference type="PANTHER" id="PTHR45339">
    <property type="entry name" value="HYBRID SIGNAL TRANSDUCTION HISTIDINE KINASE J"/>
    <property type="match status" value="1"/>
</dbReference>
<evidence type="ECO:0000256" key="4">
    <source>
        <dbReference type="ARBA" id="ARBA00022679"/>
    </source>
</evidence>
<evidence type="ECO:0000256" key="2">
    <source>
        <dbReference type="ARBA" id="ARBA00012438"/>
    </source>
</evidence>
<dbReference type="Gene3D" id="1.10.443.10">
    <property type="entry name" value="Intergrase catalytic core"/>
    <property type="match status" value="1"/>
</dbReference>
<organism evidence="17 18">
    <name type="scientific">Symbiodinium pilosum</name>
    <name type="common">Dinoflagellate</name>
    <dbReference type="NCBI Taxonomy" id="2952"/>
    <lineage>
        <taxon>Eukaryota</taxon>
        <taxon>Sar</taxon>
        <taxon>Alveolata</taxon>
        <taxon>Dinophyceae</taxon>
        <taxon>Suessiales</taxon>
        <taxon>Symbiodiniaceae</taxon>
        <taxon>Symbiodinium</taxon>
    </lineage>
</organism>
<evidence type="ECO:0000256" key="10">
    <source>
        <dbReference type="ARBA" id="ARBA00023172"/>
    </source>
</evidence>
<keyword evidence="4" id="KW-0808">Transferase</keyword>
<evidence type="ECO:0000259" key="15">
    <source>
        <dbReference type="PROSITE" id="PS50113"/>
    </source>
</evidence>
<keyword evidence="12" id="KW-1133">Transmembrane helix</keyword>
<evidence type="ECO:0000256" key="7">
    <source>
        <dbReference type="ARBA" id="ARBA00022840"/>
    </source>
</evidence>
<keyword evidence="9" id="KW-0238">DNA-binding</keyword>
<evidence type="ECO:0000256" key="9">
    <source>
        <dbReference type="ARBA" id="ARBA00023125"/>
    </source>
</evidence>
<dbReference type="PROSITE" id="PS50113">
    <property type="entry name" value="PAC"/>
    <property type="match status" value="1"/>
</dbReference>
<dbReference type="InterPro" id="IPR000700">
    <property type="entry name" value="PAS-assoc_C"/>
</dbReference>
<feature type="transmembrane region" description="Helical" evidence="12">
    <location>
        <begin position="449"/>
        <end position="466"/>
    </location>
</feature>
<dbReference type="Gene3D" id="3.30.565.10">
    <property type="entry name" value="Histidine kinase-like ATPase, C-terminal domain"/>
    <property type="match status" value="1"/>
</dbReference>
<dbReference type="PROSITE" id="PS51898">
    <property type="entry name" value="TYR_RECOMBINASE"/>
    <property type="match status" value="1"/>
</dbReference>
<reference evidence="17" key="1">
    <citation type="submission" date="2021-02" db="EMBL/GenBank/DDBJ databases">
        <authorList>
            <person name="Dougan E. K."/>
            <person name="Rhodes N."/>
            <person name="Thang M."/>
            <person name="Chan C."/>
        </authorList>
    </citation>
    <scope>NUCLEOTIDE SEQUENCE</scope>
</reference>
<evidence type="ECO:0000256" key="5">
    <source>
        <dbReference type="ARBA" id="ARBA00022741"/>
    </source>
</evidence>
<dbReference type="Pfam" id="PF02518">
    <property type="entry name" value="HATPase_c"/>
    <property type="match status" value="1"/>
</dbReference>
<evidence type="ECO:0000313" key="17">
    <source>
        <dbReference type="EMBL" id="CAE7149173.1"/>
    </source>
</evidence>
<evidence type="ECO:0000259" key="14">
    <source>
        <dbReference type="PROSITE" id="PS50110"/>
    </source>
</evidence>
<dbReference type="CDD" id="cd00796">
    <property type="entry name" value="INT_Rci_Hp1_C"/>
    <property type="match status" value="1"/>
</dbReference>
<keyword evidence="6" id="KW-0418">Kinase</keyword>
<sequence>MGQKRTPGLFKREGIWHIDKQVRGKRIRESCSTGNLQEAEKYLAFRLEELRNAEIYGIRPTRTFEQAATKFVQENGHKRSLRCDIGNLRNLMPWIGDLELNKVNMGTLQPWLAHRRSEGVSAGTINHALKIVRRILNLASSEWMDEHGLTWLQASPKIPLLPDRNKRQPYPLNWEEQDRLLAELPPHMAEMVLFKVNTGCRDGEVCNLRWDWECLVPELNTSVFIVPGSFVKNGEERLVILNRIAQSVVEARRGQHRTHVFAYKGKPFDRMGNSAWKHAKRRADLPDLRIHDLKHTFGRRLRAAGVSFEDRQDLLGHKSARMTTHYSAPELERLIDAAESTKYTGFYGLSMHPVSAFFDIPAIRRYRLLCAVGAGALYCILISRLVIADLPGGRFYPLELLAASTFAFFAISAERIAFIRHRPNSALFWVLLPALCHLLHLNYERHIDPAALLALNLVMVFGGVIVESNIWRRALILTWGGSTIFMAWTVPEPITAPLGVTMVFTCIGILLYLIAGGLHAARTASADALSLLDETQGFAGVGGWQKNYTTDEIRWTPTTYEILDLPMDSDAALDVRPYLVNDPENSPLIKATEHMLATGEPYDIVDQLRTATGRSIWVRCMAKIVYENGRPLRALGVFTDITAQVEKEHELTAAKEAAEAAAKARTEFLANMSHEIRTPMNGVIGMASLLSQQELDPVSRNYVDVIRTSGESLLHIINDILDFSKLDAGKMSIEEKEFALHKLMEDTTNLVRQNAQDKNLILETINQTTPEARYIGDAHKIKQVLVNLLSNAVKFTSQGKVKLSVTAELDQSLLDSLTFTVTDTGIGIDPLKLPTLFDAFIQEDTSITRKFGGTGLGLAISKALVEEMGGHITVDSHKGQGTSFAVHLALPRSLNKATVEKPRARAAPASSDLRVLIAEDNAVNQHVAILMLKKLGYSAEIAEDGLKAVAAVRLNPYDIVFMDLQMPEMDGLEATRRIRADPTLHQPYIIALTANAMNADKEECLAAGMNHFLAKPMRIRDLQAVLDDAHIAQKDTIS</sequence>
<dbReference type="InterPro" id="IPR002104">
    <property type="entry name" value="Integrase_catalytic"/>
</dbReference>
<evidence type="ECO:0000259" key="13">
    <source>
        <dbReference type="PROSITE" id="PS50109"/>
    </source>
</evidence>
<evidence type="ECO:0000256" key="3">
    <source>
        <dbReference type="ARBA" id="ARBA00022553"/>
    </source>
</evidence>
<dbReference type="Gene3D" id="3.40.50.2300">
    <property type="match status" value="1"/>
</dbReference>
<dbReference type="Gene3D" id="3.30.450.20">
    <property type="entry name" value="PAS domain"/>
    <property type="match status" value="1"/>
</dbReference>
<feature type="domain" description="Tyr recombinase" evidence="16">
    <location>
        <begin position="167"/>
        <end position="339"/>
    </location>
</feature>
<evidence type="ECO:0000259" key="16">
    <source>
        <dbReference type="PROSITE" id="PS51898"/>
    </source>
</evidence>
<dbReference type="CDD" id="cd16922">
    <property type="entry name" value="HATPase_EvgS-ArcB-TorS-like"/>
    <property type="match status" value="1"/>
</dbReference>
<dbReference type="SMART" id="SM00448">
    <property type="entry name" value="REC"/>
    <property type="match status" value="1"/>
</dbReference>
<dbReference type="InterPro" id="IPR004358">
    <property type="entry name" value="Sig_transdc_His_kin-like_C"/>
</dbReference>
<dbReference type="Pfam" id="PF00589">
    <property type="entry name" value="Phage_integrase"/>
    <property type="match status" value="1"/>
</dbReference>
<dbReference type="InterPro" id="IPR005467">
    <property type="entry name" value="His_kinase_dom"/>
</dbReference>
<evidence type="ECO:0000313" key="18">
    <source>
        <dbReference type="Proteomes" id="UP000649617"/>
    </source>
</evidence>
<comment type="caution">
    <text evidence="17">The sequence shown here is derived from an EMBL/GenBank/DDBJ whole genome shotgun (WGS) entry which is preliminary data.</text>
</comment>
<feature type="domain" description="PAC" evidence="15">
    <location>
        <begin position="602"/>
        <end position="653"/>
    </location>
</feature>
<feature type="modified residue" description="4-aspartylphosphate" evidence="11">
    <location>
        <position position="963"/>
    </location>
</feature>
<evidence type="ECO:0000256" key="12">
    <source>
        <dbReference type="SAM" id="Phobius"/>
    </source>
</evidence>
<evidence type="ECO:0000256" key="1">
    <source>
        <dbReference type="ARBA" id="ARBA00000085"/>
    </source>
</evidence>
<keyword evidence="18" id="KW-1185">Reference proteome</keyword>
<dbReference type="CDD" id="cd17546">
    <property type="entry name" value="REC_hyHK_CKI1_RcsC-like"/>
    <property type="match status" value="1"/>
</dbReference>
<dbReference type="InterPro" id="IPR035965">
    <property type="entry name" value="PAS-like_dom_sf"/>
</dbReference>
<dbReference type="GO" id="GO:0003677">
    <property type="term" value="F:DNA binding"/>
    <property type="evidence" value="ECO:0007669"/>
    <property type="project" value="UniProtKB-KW"/>
</dbReference>
<dbReference type="Pfam" id="PF00512">
    <property type="entry name" value="HisKA"/>
    <property type="match status" value="1"/>
</dbReference>
<dbReference type="EMBL" id="CAJNIZ010000001">
    <property type="protein sequence ID" value="CAE7149173.1"/>
    <property type="molecule type" value="Genomic_DNA"/>
</dbReference>
<dbReference type="PRINTS" id="PR00344">
    <property type="entry name" value="BCTRLSENSOR"/>
</dbReference>
<dbReference type="PROSITE" id="PS50109">
    <property type="entry name" value="HIS_KIN"/>
    <property type="match status" value="1"/>
</dbReference>
<dbReference type="InterPro" id="IPR003594">
    <property type="entry name" value="HATPase_dom"/>
</dbReference>
<dbReference type="AlphaFoldDB" id="A0A812IMP9"/>
<dbReference type="CDD" id="cd00082">
    <property type="entry name" value="HisKA"/>
    <property type="match status" value="1"/>
</dbReference>
<proteinExistence type="predicted"/>
<dbReference type="InterPro" id="IPR001610">
    <property type="entry name" value="PAC"/>
</dbReference>
<dbReference type="PROSITE" id="PS50110">
    <property type="entry name" value="RESPONSE_REGULATORY"/>
    <property type="match status" value="1"/>
</dbReference>
<dbReference type="Proteomes" id="UP000649617">
    <property type="component" value="Unassembled WGS sequence"/>
</dbReference>
<dbReference type="SMART" id="SM00086">
    <property type="entry name" value="PAC"/>
    <property type="match status" value="1"/>
</dbReference>
<dbReference type="InterPro" id="IPR003661">
    <property type="entry name" value="HisK_dim/P_dom"/>
</dbReference>
<comment type="catalytic activity">
    <reaction evidence="1">
        <text>ATP + protein L-histidine = ADP + protein N-phospho-L-histidine.</text>
        <dbReference type="EC" id="2.7.13.3"/>
    </reaction>
</comment>
<evidence type="ECO:0000256" key="6">
    <source>
        <dbReference type="ARBA" id="ARBA00022777"/>
    </source>
</evidence>
<accession>A0A812IMP9</accession>
<keyword evidence="3 11" id="KW-0597">Phosphoprotein</keyword>
<dbReference type="InterPro" id="IPR036890">
    <property type="entry name" value="HATPase_C_sf"/>
</dbReference>
<dbReference type="InterPro" id="IPR013762">
    <property type="entry name" value="Integrase-like_cat_sf"/>
</dbReference>
<name>A0A812IMP9_SYMPI</name>
<dbReference type="PANTHER" id="PTHR45339:SF1">
    <property type="entry name" value="HYBRID SIGNAL TRANSDUCTION HISTIDINE KINASE J"/>
    <property type="match status" value="1"/>
</dbReference>
<dbReference type="InterPro" id="IPR010998">
    <property type="entry name" value="Integrase_recombinase_N"/>
</dbReference>
<dbReference type="SMART" id="SM00387">
    <property type="entry name" value="HATPase_c"/>
    <property type="match status" value="1"/>
</dbReference>
<dbReference type="EC" id="2.7.13.3" evidence="2"/>
<keyword evidence="12" id="KW-0472">Membrane</keyword>
<dbReference type="SUPFAM" id="SSF55785">
    <property type="entry name" value="PYP-like sensor domain (PAS domain)"/>
    <property type="match status" value="1"/>
</dbReference>
<dbReference type="SUPFAM" id="SSF55874">
    <property type="entry name" value="ATPase domain of HSP90 chaperone/DNA topoisomerase II/histidine kinase"/>
    <property type="match status" value="1"/>
</dbReference>
<keyword evidence="8" id="KW-0902">Two-component regulatory system</keyword>
<keyword evidence="5" id="KW-0547">Nucleotide-binding</keyword>
<dbReference type="SUPFAM" id="SSF56349">
    <property type="entry name" value="DNA breaking-rejoining enzymes"/>
    <property type="match status" value="1"/>
</dbReference>
<dbReference type="InterPro" id="IPR011006">
    <property type="entry name" value="CheY-like_superfamily"/>
</dbReference>
<dbReference type="Gene3D" id="1.10.287.130">
    <property type="match status" value="1"/>
</dbReference>
<evidence type="ECO:0000256" key="11">
    <source>
        <dbReference type="PROSITE-ProRule" id="PRU00169"/>
    </source>
</evidence>
<dbReference type="GO" id="GO:0006310">
    <property type="term" value="P:DNA recombination"/>
    <property type="evidence" value="ECO:0007669"/>
    <property type="project" value="UniProtKB-KW"/>
</dbReference>
<dbReference type="Gene3D" id="1.10.150.130">
    <property type="match status" value="1"/>
</dbReference>
<dbReference type="GO" id="GO:0000155">
    <property type="term" value="F:phosphorelay sensor kinase activity"/>
    <property type="evidence" value="ECO:0007669"/>
    <property type="project" value="InterPro"/>
</dbReference>
<dbReference type="InterPro" id="IPR036097">
    <property type="entry name" value="HisK_dim/P_sf"/>
</dbReference>
<dbReference type="Pfam" id="PF00072">
    <property type="entry name" value="Response_reg"/>
    <property type="match status" value="1"/>
</dbReference>
<dbReference type="InterPro" id="IPR011010">
    <property type="entry name" value="DNA_brk_join_enz"/>
</dbReference>
<gene>
    <name evidence="17" type="primary">luxQ</name>
    <name evidence="17" type="ORF">SPIL2461_LOCUS93</name>
</gene>
<dbReference type="GO" id="GO:0005524">
    <property type="term" value="F:ATP binding"/>
    <property type="evidence" value="ECO:0007669"/>
    <property type="project" value="UniProtKB-KW"/>
</dbReference>
<keyword evidence="10" id="KW-0233">DNA recombination</keyword>
<evidence type="ECO:0000256" key="8">
    <source>
        <dbReference type="ARBA" id="ARBA00023012"/>
    </source>
</evidence>
<keyword evidence="12" id="KW-0812">Transmembrane</keyword>
<dbReference type="InterPro" id="IPR001789">
    <property type="entry name" value="Sig_transdc_resp-reg_receiver"/>
</dbReference>
<feature type="domain" description="Response regulatory" evidence="14">
    <location>
        <begin position="914"/>
        <end position="1030"/>
    </location>
</feature>
<dbReference type="OrthoDB" id="449274at2759"/>
<feature type="transmembrane region" description="Helical" evidence="12">
    <location>
        <begin position="496"/>
        <end position="515"/>
    </location>
</feature>
<feature type="transmembrane region" description="Helical" evidence="12">
    <location>
        <begin position="368"/>
        <end position="388"/>
    </location>
</feature>
<feature type="transmembrane region" description="Helical" evidence="12">
    <location>
        <begin position="394"/>
        <end position="413"/>
    </location>
</feature>
<dbReference type="GO" id="GO:0015074">
    <property type="term" value="P:DNA integration"/>
    <property type="evidence" value="ECO:0007669"/>
    <property type="project" value="InterPro"/>
</dbReference>
<feature type="domain" description="Histidine kinase" evidence="13">
    <location>
        <begin position="671"/>
        <end position="892"/>
    </location>
</feature>
<dbReference type="SUPFAM" id="SSF47384">
    <property type="entry name" value="Homodimeric domain of signal transducing histidine kinase"/>
    <property type="match status" value="1"/>
</dbReference>
<feature type="transmembrane region" description="Helical" evidence="12">
    <location>
        <begin position="425"/>
        <end position="443"/>
    </location>
</feature>